<comment type="similarity">
    <text evidence="1">Belongs to the Gfa family.</text>
</comment>
<evidence type="ECO:0000256" key="1">
    <source>
        <dbReference type="ARBA" id="ARBA00005495"/>
    </source>
</evidence>
<dbReference type="Proteomes" id="UP000245974">
    <property type="component" value="Unassembled WGS sequence"/>
</dbReference>
<organism evidence="6 7">
    <name type="scientific">Acinetobacter stercoris</name>
    <dbReference type="NCBI Taxonomy" id="2126983"/>
    <lineage>
        <taxon>Bacteria</taxon>
        <taxon>Pseudomonadati</taxon>
        <taxon>Pseudomonadota</taxon>
        <taxon>Gammaproteobacteria</taxon>
        <taxon>Moraxellales</taxon>
        <taxon>Moraxellaceae</taxon>
        <taxon>Acinetobacter</taxon>
    </lineage>
</organism>
<dbReference type="GO" id="GO:0046872">
    <property type="term" value="F:metal ion binding"/>
    <property type="evidence" value="ECO:0007669"/>
    <property type="project" value="UniProtKB-KW"/>
</dbReference>
<dbReference type="GO" id="GO:0016846">
    <property type="term" value="F:carbon-sulfur lyase activity"/>
    <property type="evidence" value="ECO:0007669"/>
    <property type="project" value="InterPro"/>
</dbReference>
<gene>
    <name evidence="6" type="ORF">KPC_3440</name>
</gene>
<dbReference type="PANTHER" id="PTHR33337">
    <property type="entry name" value="GFA DOMAIN-CONTAINING PROTEIN"/>
    <property type="match status" value="1"/>
</dbReference>
<evidence type="ECO:0000313" key="7">
    <source>
        <dbReference type="Proteomes" id="UP000245974"/>
    </source>
</evidence>
<keyword evidence="2" id="KW-0479">Metal-binding</keyword>
<dbReference type="SUPFAM" id="SSF51316">
    <property type="entry name" value="Mss4-like"/>
    <property type="match status" value="1"/>
</dbReference>
<dbReference type="PANTHER" id="PTHR33337:SF40">
    <property type="entry name" value="CENP-V_GFA DOMAIN-CONTAINING PROTEIN-RELATED"/>
    <property type="match status" value="1"/>
</dbReference>
<reference evidence="7" key="1">
    <citation type="submission" date="2018-03" db="EMBL/GenBank/DDBJ databases">
        <authorList>
            <person name="Blom J."/>
        </authorList>
    </citation>
    <scope>NUCLEOTIDE SEQUENCE [LARGE SCALE GENOMIC DNA]</scope>
    <source>
        <strain evidence="7">KPC-SM-21</strain>
    </source>
</reference>
<evidence type="ECO:0000256" key="3">
    <source>
        <dbReference type="ARBA" id="ARBA00022833"/>
    </source>
</evidence>
<keyword evidence="4" id="KW-0456">Lyase</keyword>
<dbReference type="OrthoDB" id="4188830at2"/>
<dbReference type="RefSeq" id="WP_121975655.1">
    <property type="nucleotide sequence ID" value="NZ_OOGT01000247.1"/>
</dbReference>
<dbReference type="InterPro" id="IPR011057">
    <property type="entry name" value="Mss4-like_sf"/>
</dbReference>
<dbReference type="PROSITE" id="PS51891">
    <property type="entry name" value="CENP_V_GFA"/>
    <property type="match status" value="1"/>
</dbReference>
<sequence>MLKGQCLCGTVQFKINLNDINTIYQCHCSLCRKQTGTHANFATLVNKEVFEWISGEDVIGTYQKETGFTSYFCQKCGSVLPNELSNGLAFWIPLGLNDLHPTKKLDFHLSSKANWEDIAIEQQSFSHLPEWDKLKRFFKL</sequence>
<name>A0A2U3N3M6_9GAMM</name>
<evidence type="ECO:0000256" key="4">
    <source>
        <dbReference type="ARBA" id="ARBA00023239"/>
    </source>
</evidence>
<dbReference type="EMBL" id="OOGT01000247">
    <property type="protein sequence ID" value="SPL72262.1"/>
    <property type="molecule type" value="Genomic_DNA"/>
</dbReference>
<evidence type="ECO:0000313" key="6">
    <source>
        <dbReference type="EMBL" id="SPL72262.1"/>
    </source>
</evidence>
<dbReference type="Gene3D" id="3.90.1590.10">
    <property type="entry name" value="glutathione-dependent formaldehyde- activating enzyme (gfa)"/>
    <property type="match status" value="1"/>
</dbReference>
<evidence type="ECO:0000259" key="5">
    <source>
        <dbReference type="PROSITE" id="PS51891"/>
    </source>
</evidence>
<dbReference type="InterPro" id="IPR006913">
    <property type="entry name" value="CENP-V/GFA"/>
</dbReference>
<keyword evidence="7" id="KW-1185">Reference proteome</keyword>
<proteinExistence type="inferred from homology"/>
<dbReference type="AlphaFoldDB" id="A0A2U3N3M6"/>
<protein>
    <submittedName>
        <fullName evidence="6">Glutathione-dependent formaldehyde-activating enzyme</fullName>
    </submittedName>
</protein>
<keyword evidence="3" id="KW-0862">Zinc</keyword>
<evidence type="ECO:0000256" key="2">
    <source>
        <dbReference type="ARBA" id="ARBA00022723"/>
    </source>
</evidence>
<feature type="domain" description="CENP-V/GFA" evidence="5">
    <location>
        <begin position="2"/>
        <end position="116"/>
    </location>
</feature>
<dbReference type="InParanoid" id="A0A2U3N3M6"/>
<accession>A0A2U3N3M6</accession>
<dbReference type="Pfam" id="PF04828">
    <property type="entry name" value="GFA"/>
    <property type="match status" value="1"/>
</dbReference>